<dbReference type="EMBL" id="BPLR01016475">
    <property type="protein sequence ID" value="GIY84142.1"/>
    <property type="molecule type" value="Genomic_DNA"/>
</dbReference>
<dbReference type="Proteomes" id="UP001054945">
    <property type="component" value="Unassembled WGS sequence"/>
</dbReference>
<proteinExistence type="predicted"/>
<reference evidence="1 2" key="1">
    <citation type="submission" date="2021-06" db="EMBL/GenBank/DDBJ databases">
        <title>Caerostris extrusa draft genome.</title>
        <authorList>
            <person name="Kono N."/>
            <person name="Arakawa K."/>
        </authorList>
    </citation>
    <scope>NUCLEOTIDE SEQUENCE [LARGE SCALE GENOMIC DNA]</scope>
</reference>
<evidence type="ECO:0000313" key="2">
    <source>
        <dbReference type="Proteomes" id="UP001054945"/>
    </source>
</evidence>
<dbReference type="AlphaFoldDB" id="A0AAV4WMV5"/>
<gene>
    <name evidence="1" type="ORF">CEXT_400881</name>
</gene>
<keyword evidence="2" id="KW-1185">Reference proteome</keyword>
<organism evidence="1 2">
    <name type="scientific">Caerostris extrusa</name>
    <name type="common">Bark spider</name>
    <name type="synonym">Caerostris bankana</name>
    <dbReference type="NCBI Taxonomy" id="172846"/>
    <lineage>
        <taxon>Eukaryota</taxon>
        <taxon>Metazoa</taxon>
        <taxon>Ecdysozoa</taxon>
        <taxon>Arthropoda</taxon>
        <taxon>Chelicerata</taxon>
        <taxon>Arachnida</taxon>
        <taxon>Araneae</taxon>
        <taxon>Araneomorphae</taxon>
        <taxon>Entelegynae</taxon>
        <taxon>Araneoidea</taxon>
        <taxon>Araneidae</taxon>
        <taxon>Caerostris</taxon>
    </lineage>
</organism>
<name>A0AAV4WMV5_CAEEX</name>
<comment type="caution">
    <text evidence="1">The sequence shown here is derived from an EMBL/GenBank/DDBJ whole genome shotgun (WGS) entry which is preliminary data.</text>
</comment>
<protein>
    <submittedName>
        <fullName evidence="1">Uncharacterized protein</fullName>
    </submittedName>
</protein>
<evidence type="ECO:0000313" key="1">
    <source>
        <dbReference type="EMBL" id="GIY84142.1"/>
    </source>
</evidence>
<accession>A0AAV4WMV5</accession>
<sequence>MDSYDNLRISKMQRENSYVNNKCYPKQPEYQKSDKKQYYLKFLRWNMEKDILFIVTEPINEALPKTIVNQFYPRFLGKVDEILLIYYYERLLIYIEQIPSFMLWLRRVWSNKGKMSKM</sequence>